<dbReference type="SMART" id="SM00028">
    <property type="entry name" value="TPR"/>
    <property type="match status" value="9"/>
</dbReference>
<dbReference type="RefSeq" id="WP_379898927.1">
    <property type="nucleotide sequence ID" value="NZ_JBHRTR010000016.1"/>
</dbReference>
<dbReference type="InterPro" id="IPR019734">
    <property type="entry name" value="TPR_rpt"/>
</dbReference>
<keyword evidence="1" id="KW-0802">TPR repeat</keyword>
<dbReference type="PANTHER" id="PTHR12558">
    <property type="entry name" value="CELL DIVISION CYCLE 16,23,27"/>
    <property type="match status" value="1"/>
</dbReference>
<comment type="caution">
    <text evidence="2">The sequence shown here is derived from an EMBL/GenBank/DDBJ whole genome shotgun (WGS) entry which is preliminary data.</text>
</comment>
<sequence length="640" mass="68155">MPIVNFAVAVEKGKAHLDAGRPDLAAFLFGQVLEAHPTHPDAVNGMVSVLMQMGRADEAMALLRRGLEANPNHPDMRVNRGALYLMTNDYESAIRTYEGLLAEEPDDPVQLVNLGGAYMGIGRIEDALDCFRRATEVAPDYGGGHLNLGMLRMVLDTEGSAAAAEADFRRALDCDPNLHGAWLNICTLRRRAGDPEGARDAAEMALILAPHLLDYHQNFAECLLALGRRGDARKVLESLLQVNASFLPAELALAQIAVDEDRPAAAIAHLHRGTELRPQDPLIWANLAALLHRQGRIEQADTALDRALTLDPGNAAARMHKGRIQLAGGRLADGLANLAAMYDLPEVAAQSPFGRLEGAEPAWDGGPLAADLPQGGHLVLAPEPDESLTFLMFRFVAAAREKVARITFLDFRGLGPLAGQVPGIDAVAAVGDGADIPCDAIQRLGALPGLLPGALADPGATVPYLTPPPAAAKAWKDRLSALAGIANLPTIGLLWCPEGRRDPGDERALPLQQAERLLQVPNVRFVSLQFGPAQNELDELAQGGLVTRLGQHVDSPSALAGALAAVDLVIAVDGPAADLAGAMGLRAWVLLPHMPEWRWAQKDGAPIWYPTVTAFRQARAGDWESAVAAAARSLERMLGD</sequence>
<reference evidence="3" key="1">
    <citation type="journal article" date="2019" name="Int. J. Syst. Evol. Microbiol.">
        <title>The Global Catalogue of Microorganisms (GCM) 10K type strain sequencing project: providing services to taxonomists for standard genome sequencing and annotation.</title>
        <authorList>
            <consortium name="The Broad Institute Genomics Platform"/>
            <consortium name="The Broad Institute Genome Sequencing Center for Infectious Disease"/>
            <person name="Wu L."/>
            <person name="Ma J."/>
        </authorList>
    </citation>
    <scope>NUCLEOTIDE SEQUENCE [LARGE SCALE GENOMIC DNA]</scope>
    <source>
        <strain evidence="3">KCTC 42964</strain>
    </source>
</reference>
<gene>
    <name evidence="2" type="ORF">ACFOGJ_06115</name>
</gene>
<name>A0ABV7KWY5_9PROT</name>
<dbReference type="PANTHER" id="PTHR12558:SF13">
    <property type="entry name" value="CELL DIVISION CYCLE PROTEIN 27 HOMOLOG"/>
    <property type="match status" value="1"/>
</dbReference>
<organism evidence="2 3">
    <name type="scientific">Marinibaculum pumilum</name>
    <dbReference type="NCBI Taxonomy" id="1766165"/>
    <lineage>
        <taxon>Bacteria</taxon>
        <taxon>Pseudomonadati</taxon>
        <taxon>Pseudomonadota</taxon>
        <taxon>Alphaproteobacteria</taxon>
        <taxon>Rhodospirillales</taxon>
        <taxon>Rhodospirillaceae</taxon>
        <taxon>Marinibaculum</taxon>
    </lineage>
</organism>
<dbReference type="Proteomes" id="UP001595528">
    <property type="component" value="Unassembled WGS sequence"/>
</dbReference>
<feature type="repeat" description="TPR" evidence="1">
    <location>
        <begin position="74"/>
        <end position="107"/>
    </location>
</feature>
<dbReference type="InterPro" id="IPR011990">
    <property type="entry name" value="TPR-like_helical_dom_sf"/>
</dbReference>
<feature type="repeat" description="TPR" evidence="1">
    <location>
        <begin position="281"/>
        <end position="314"/>
    </location>
</feature>
<proteinExistence type="predicted"/>
<dbReference type="PROSITE" id="PS50005">
    <property type="entry name" value="TPR"/>
    <property type="match status" value="4"/>
</dbReference>
<keyword evidence="3" id="KW-1185">Reference proteome</keyword>
<dbReference type="EMBL" id="JBHRTR010000016">
    <property type="protein sequence ID" value="MFC3226794.1"/>
    <property type="molecule type" value="Genomic_DNA"/>
</dbReference>
<evidence type="ECO:0000256" key="1">
    <source>
        <dbReference type="PROSITE-ProRule" id="PRU00339"/>
    </source>
</evidence>
<feature type="repeat" description="TPR" evidence="1">
    <location>
        <begin position="108"/>
        <end position="141"/>
    </location>
</feature>
<evidence type="ECO:0000313" key="3">
    <source>
        <dbReference type="Proteomes" id="UP001595528"/>
    </source>
</evidence>
<protein>
    <submittedName>
        <fullName evidence="2">Tetratricopeptide repeat protein</fullName>
    </submittedName>
</protein>
<dbReference type="SUPFAM" id="SSF48452">
    <property type="entry name" value="TPR-like"/>
    <property type="match status" value="2"/>
</dbReference>
<dbReference type="SUPFAM" id="SSF53756">
    <property type="entry name" value="UDP-Glycosyltransferase/glycogen phosphorylase"/>
    <property type="match status" value="1"/>
</dbReference>
<dbReference type="Pfam" id="PF14559">
    <property type="entry name" value="TPR_19"/>
    <property type="match status" value="3"/>
</dbReference>
<accession>A0ABV7KWY5</accession>
<evidence type="ECO:0000313" key="2">
    <source>
        <dbReference type="EMBL" id="MFC3226794.1"/>
    </source>
</evidence>
<feature type="repeat" description="TPR" evidence="1">
    <location>
        <begin position="40"/>
        <end position="73"/>
    </location>
</feature>
<dbReference type="Gene3D" id="1.25.40.10">
    <property type="entry name" value="Tetratricopeptide repeat domain"/>
    <property type="match status" value="2"/>
</dbReference>